<dbReference type="Pfam" id="PF01040">
    <property type="entry name" value="UbiA"/>
    <property type="match status" value="1"/>
</dbReference>
<feature type="transmembrane region" description="Helical" evidence="7">
    <location>
        <begin position="120"/>
        <end position="153"/>
    </location>
</feature>
<evidence type="ECO:0000256" key="6">
    <source>
        <dbReference type="ARBA" id="ARBA00023136"/>
    </source>
</evidence>
<dbReference type="Proteomes" id="UP001482513">
    <property type="component" value="Unassembled WGS sequence"/>
</dbReference>
<evidence type="ECO:0000313" key="9">
    <source>
        <dbReference type="Proteomes" id="UP001482513"/>
    </source>
</evidence>
<gene>
    <name evidence="8" type="ORF">NC992_07245</name>
</gene>
<feature type="transmembrane region" description="Helical" evidence="7">
    <location>
        <begin position="165"/>
        <end position="187"/>
    </location>
</feature>
<feature type="transmembrane region" description="Helical" evidence="7">
    <location>
        <begin position="244"/>
        <end position="266"/>
    </location>
</feature>
<sequence length="332" mass="36612">MTNAAPPNSSMPQGKRLRFTQSPRPWLYALWKFWRPHTVIGTSLSVMGVATIVLADLEFENPAPFESLLGLVGIAVVACLLGNLYIVGLNQLEDIAIDRINKPHLPLAAGEFSVADGRWIVGLAGLGAMSLAVLGGPWLLVTVGLSLLIGTAYSLPPARLKRFPFWASVCILAVRGTIVNLGLFLHFSDRLNLPFTVPGRVWALTAFVLLFSIAIALFKDIPDIEGDRRYGISTLSLKLGQRTVFKLALGILTVCYLGMALVAPWLTGVNRLFLAGSHLLVLAFLWWMSLRVSHSGQNAAAQRNLAYPEFYQFIWKLFFLQYLMFPLACWLA</sequence>
<protein>
    <submittedName>
        <fullName evidence="8">Homogentisate phytyltransferase</fullName>
        <ecNumber evidence="8">2.5.1.115</ecNumber>
    </submittedName>
</protein>
<feature type="transmembrane region" description="Helical" evidence="7">
    <location>
        <begin position="67"/>
        <end position="86"/>
    </location>
</feature>
<dbReference type="Gene3D" id="1.20.120.1780">
    <property type="entry name" value="UbiA prenyltransferase"/>
    <property type="match status" value="1"/>
</dbReference>
<keyword evidence="5 7" id="KW-1133">Transmembrane helix</keyword>
<reference evidence="8 9" key="1">
    <citation type="submission" date="2022-04" db="EMBL/GenBank/DDBJ databases">
        <title>Positive selection, recombination, and allopatry shape intraspecific diversity of widespread and dominant cyanobacteria.</title>
        <authorList>
            <person name="Wei J."/>
            <person name="Shu W."/>
            <person name="Hu C."/>
        </authorList>
    </citation>
    <scope>NUCLEOTIDE SEQUENCE [LARGE SCALE GENOMIC DNA]</scope>
    <source>
        <strain evidence="8 9">DQ-A4</strain>
    </source>
</reference>
<evidence type="ECO:0000313" key="8">
    <source>
        <dbReference type="EMBL" id="MEP0946661.1"/>
    </source>
</evidence>
<feature type="transmembrane region" description="Helical" evidence="7">
    <location>
        <begin position="33"/>
        <end position="55"/>
    </location>
</feature>
<feature type="transmembrane region" description="Helical" evidence="7">
    <location>
        <begin position="199"/>
        <end position="218"/>
    </location>
</feature>
<keyword evidence="4 7" id="KW-0812">Transmembrane</keyword>
<feature type="transmembrane region" description="Helical" evidence="7">
    <location>
        <begin position="313"/>
        <end position="331"/>
    </location>
</feature>
<dbReference type="Gene3D" id="1.10.357.140">
    <property type="entry name" value="UbiA prenyltransferase"/>
    <property type="match status" value="1"/>
</dbReference>
<evidence type="ECO:0000256" key="3">
    <source>
        <dbReference type="ARBA" id="ARBA00022679"/>
    </source>
</evidence>
<comment type="similarity">
    <text evidence="2">Belongs to the UbiA prenyltransferase family.</text>
</comment>
<dbReference type="InterPro" id="IPR044878">
    <property type="entry name" value="UbiA_sf"/>
</dbReference>
<evidence type="ECO:0000256" key="1">
    <source>
        <dbReference type="ARBA" id="ARBA00004141"/>
    </source>
</evidence>
<dbReference type="PANTHER" id="PTHR43009">
    <property type="entry name" value="HOMOGENTISATE SOLANESYLTRANSFERASE, CHLOROPLASTIC"/>
    <property type="match status" value="1"/>
</dbReference>
<dbReference type="NCBIfam" id="NF009525">
    <property type="entry name" value="PRK12887.1"/>
    <property type="match status" value="1"/>
</dbReference>
<name>A0ABV0K1K4_9CYAN</name>
<dbReference type="CDD" id="cd13960">
    <property type="entry name" value="PT_UbiA_HPT1"/>
    <property type="match status" value="1"/>
</dbReference>
<dbReference type="EC" id="2.5.1.115" evidence="8"/>
<evidence type="ECO:0000256" key="7">
    <source>
        <dbReference type="SAM" id="Phobius"/>
    </source>
</evidence>
<organism evidence="8 9">
    <name type="scientific">Leptolyngbya subtilissima DQ-A4</name>
    <dbReference type="NCBI Taxonomy" id="2933933"/>
    <lineage>
        <taxon>Bacteria</taxon>
        <taxon>Bacillati</taxon>
        <taxon>Cyanobacteriota</taxon>
        <taxon>Cyanophyceae</taxon>
        <taxon>Leptolyngbyales</taxon>
        <taxon>Leptolyngbyaceae</taxon>
        <taxon>Leptolyngbya group</taxon>
        <taxon>Leptolyngbya</taxon>
    </lineage>
</organism>
<proteinExistence type="inferred from homology"/>
<comment type="caution">
    <text evidence="8">The sequence shown here is derived from an EMBL/GenBank/DDBJ whole genome shotgun (WGS) entry which is preliminary data.</text>
</comment>
<feature type="transmembrane region" description="Helical" evidence="7">
    <location>
        <begin position="272"/>
        <end position="292"/>
    </location>
</feature>
<dbReference type="PANTHER" id="PTHR43009:SF7">
    <property type="entry name" value="HOMOGENTISATE GERANYLGERANYLTRANSFERASE, CHLOROPLASTIC"/>
    <property type="match status" value="1"/>
</dbReference>
<dbReference type="GO" id="GO:0010176">
    <property type="term" value="F:homogentisate phytyltransferase activity"/>
    <property type="evidence" value="ECO:0007669"/>
    <property type="project" value="UniProtKB-EC"/>
</dbReference>
<dbReference type="InterPro" id="IPR044502">
    <property type="entry name" value="AtHST-like"/>
</dbReference>
<evidence type="ECO:0000256" key="5">
    <source>
        <dbReference type="ARBA" id="ARBA00022989"/>
    </source>
</evidence>
<keyword evidence="6 7" id="KW-0472">Membrane</keyword>
<accession>A0ABV0K1K4</accession>
<evidence type="ECO:0000256" key="2">
    <source>
        <dbReference type="ARBA" id="ARBA00005985"/>
    </source>
</evidence>
<dbReference type="InterPro" id="IPR000537">
    <property type="entry name" value="UbiA_prenyltransferase"/>
</dbReference>
<keyword evidence="9" id="KW-1185">Reference proteome</keyword>
<comment type="subcellular location">
    <subcellularLocation>
        <location evidence="1">Membrane</location>
        <topology evidence="1">Multi-pass membrane protein</topology>
    </subcellularLocation>
</comment>
<dbReference type="RefSeq" id="WP_190696524.1">
    <property type="nucleotide sequence ID" value="NZ_JAMPKX010000002.1"/>
</dbReference>
<evidence type="ECO:0000256" key="4">
    <source>
        <dbReference type="ARBA" id="ARBA00022692"/>
    </source>
</evidence>
<dbReference type="EMBL" id="JAMPKX010000002">
    <property type="protein sequence ID" value="MEP0946661.1"/>
    <property type="molecule type" value="Genomic_DNA"/>
</dbReference>
<keyword evidence="3 8" id="KW-0808">Transferase</keyword>